<keyword evidence="2" id="KW-1185">Reference proteome</keyword>
<reference evidence="2" key="1">
    <citation type="submission" date="2016-10" db="EMBL/GenBank/DDBJ databases">
        <authorList>
            <person name="Varghese N."/>
            <person name="Submissions S."/>
        </authorList>
    </citation>
    <scope>NUCLEOTIDE SEQUENCE [LARGE SCALE GENOMIC DNA]</scope>
    <source>
        <strain evidence="2">ES.061</strain>
    </source>
</reference>
<proteinExistence type="predicted"/>
<accession>A0A1H4IS19</accession>
<evidence type="ECO:0000313" key="1">
    <source>
        <dbReference type="EMBL" id="SEB36645.1"/>
    </source>
</evidence>
<protein>
    <submittedName>
        <fullName evidence="1">Uncharacterized protein</fullName>
    </submittedName>
</protein>
<dbReference type="AlphaFoldDB" id="A0A1H4IS19"/>
<dbReference type="RefSeq" id="WP_090326442.1">
    <property type="nucleotide sequence ID" value="NZ_FNSL01000001.1"/>
</dbReference>
<sequence length="220" mass="24445">MGVAWSRGMAFLREAAGRLSLRRDNSVIDDIPSLCSFVATRSSFVAQKKLYGYLKARMGTRYPSMFEDDVFIGSINIAKLHVFAACLSDLTIHAVAKVGAEGALSQDEAGALARHCHAAGLAQNAEALPDAQIVEEWRERFHDRIADLHWQNAATSGDCFAESPKALFKWAPIADELKRFDREIVENSIRFAFGEVTRAFRERADLPALARDWQSRGTRG</sequence>
<name>A0A1H4IS19_9HYPH</name>
<dbReference type="EMBL" id="FNSL01000001">
    <property type="protein sequence ID" value="SEB36645.1"/>
    <property type="molecule type" value="Genomic_DNA"/>
</dbReference>
<dbReference type="Proteomes" id="UP000199064">
    <property type="component" value="Unassembled WGS sequence"/>
</dbReference>
<evidence type="ECO:0000313" key="2">
    <source>
        <dbReference type="Proteomes" id="UP000199064"/>
    </source>
</evidence>
<organism evidence="1 2">
    <name type="scientific">Nitratireductor aquibiodomus</name>
    <dbReference type="NCBI Taxonomy" id="204799"/>
    <lineage>
        <taxon>Bacteria</taxon>
        <taxon>Pseudomonadati</taxon>
        <taxon>Pseudomonadota</taxon>
        <taxon>Alphaproteobacteria</taxon>
        <taxon>Hyphomicrobiales</taxon>
        <taxon>Phyllobacteriaceae</taxon>
        <taxon>Nitratireductor</taxon>
    </lineage>
</organism>
<gene>
    <name evidence="1" type="ORF">SAMN05216452_0447</name>
</gene>